<dbReference type="EMBL" id="MU153343">
    <property type="protein sequence ID" value="KAF9439820.1"/>
    <property type="molecule type" value="Genomic_DNA"/>
</dbReference>
<comment type="caution">
    <text evidence="1">The sequence shown here is derived from an EMBL/GenBank/DDBJ whole genome shotgun (WGS) entry which is preliminary data.</text>
</comment>
<dbReference type="Proteomes" id="UP000807342">
    <property type="component" value="Unassembled WGS sequence"/>
</dbReference>
<proteinExistence type="predicted"/>
<gene>
    <name evidence="1" type="ORF">P691DRAFT_689613</name>
</gene>
<evidence type="ECO:0000313" key="1">
    <source>
        <dbReference type="EMBL" id="KAF9439820.1"/>
    </source>
</evidence>
<protein>
    <submittedName>
        <fullName evidence="1">Uncharacterized protein</fullName>
    </submittedName>
</protein>
<dbReference type="AlphaFoldDB" id="A0A9P5WXY7"/>
<accession>A0A9P5WXY7</accession>
<name>A0A9P5WXY7_9AGAR</name>
<sequence length="206" mass="22450">MCHSLSPLNIRPQYHQATLSGRLLGACISIPVSQSFIKIVDIPFFKSGTMDTFTSTEVDAQLQHSIIPSNFVVHWRYVCNSLKADSATIWINLSDSQQGSRASTLIGCSLFLNRGMVTIKGAKAHTGTPQCQQCWKWEHTMGMCHCPAICCPICSGPHMEANHCLIARCCHSNPKATPPIPPTPADVPCSHVHTCINCSNPHAANN</sequence>
<evidence type="ECO:0000313" key="2">
    <source>
        <dbReference type="Proteomes" id="UP000807342"/>
    </source>
</evidence>
<keyword evidence="2" id="KW-1185">Reference proteome</keyword>
<organism evidence="1 2">
    <name type="scientific">Macrolepiota fuliginosa MF-IS2</name>
    <dbReference type="NCBI Taxonomy" id="1400762"/>
    <lineage>
        <taxon>Eukaryota</taxon>
        <taxon>Fungi</taxon>
        <taxon>Dikarya</taxon>
        <taxon>Basidiomycota</taxon>
        <taxon>Agaricomycotina</taxon>
        <taxon>Agaricomycetes</taxon>
        <taxon>Agaricomycetidae</taxon>
        <taxon>Agaricales</taxon>
        <taxon>Agaricineae</taxon>
        <taxon>Agaricaceae</taxon>
        <taxon>Macrolepiota</taxon>
    </lineage>
</organism>
<reference evidence="1" key="1">
    <citation type="submission" date="2020-11" db="EMBL/GenBank/DDBJ databases">
        <authorList>
            <consortium name="DOE Joint Genome Institute"/>
            <person name="Ahrendt S."/>
            <person name="Riley R."/>
            <person name="Andreopoulos W."/>
            <person name="Labutti K."/>
            <person name="Pangilinan J."/>
            <person name="Ruiz-Duenas F.J."/>
            <person name="Barrasa J.M."/>
            <person name="Sanchez-Garcia M."/>
            <person name="Camarero S."/>
            <person name="Miyauchi S."/>
            <person name="Serrano A."/>
            <person name="Linde D."/>
            <person name="Babiker R."/>
            <person name="Drula E."/>
            <person name="Ayuso-Fernandez I."/>
            <person name="Pacheco R."/>
            <person name="Padilla G."/>
            <person name="Ferreira P."/>
            <person name="Barriuso J."/>
            <person name="Kellner H."/>
            <person name="Castanera R."/>
            <person name="Alfaro M."/>
            <person name="Ramirez L."/>
            <person name="Pisabarro A.G."/>
            <person name="Kuo A."/>
            <person name="Tritt A."/>
            <person name="Lipzen A."/>
            <person name="He G."/>
            <person name="Yan M."/>
            <person name="Ng V."/>
            <person name="Cullen D."/>
            <person name="Martin F."/>
            <person name="Rosso M.-N."/>
            <person name="Henrissat B."/>
            <person name="Hibbett D."/>
            <person name="Martinez A.T."/>
            <person name="Grigoriev I.V."/>
        </authorList>
    </citation>
    <scope>NUCLEOTIDE SEQUENCE</scope>
    <source>
        <strain evidence="1">MF-IS2</strain>
    </source>
</reference>